<keyword evidence="1" id="KW-0812">Transmembrane</keyword>
<evidence type="ECO:0000256" key="1">
    <source>
        <dbReference type="SAM" id="Phobius"/>
    </source>
</evidence>
<feature type="transmembrane region" description="Helical" evidence="1">
    <location>
        <begin position="52"/>
        <end position="75"/>
    </location>
</feature>
<proteinExistence type="predicted"/>
<sequence>MSPFLSAHQSQRSQQPAGIHQIYLTIQLVRAHIDRLLAHEFPWTIVSIFRHLAAFASVCSTFCVLFVGLSVEIIVNPFLCVKRKPAFPITLLTLAKRGFLFEKSSERRFEARWHSVVIQVQTYRHNEQP</sequence>
<name>Q17DN3_AEDAE</name>
<evidence type="ECO:0000313" key="3">
    <source>
        <dbReference type="Proteomes" id="UP000682892"/>
    </source>
</evidence>
<reference evidence="2" key="2">
    <citation type="journal article" date="2007" name="Science">
        <title>Genome sequence of Aedes aegypti, a major arbovirus vector.</title>
        <authorList>
            <person name="Nene V."/>
            <person name="Wortman J.R."/>
            <person name="Lawson D."/>
            <person name="Haas B."/>
            <person name="Kodira C."/>
            <person name="Tu Z.J."/>
            <person name="Loftus B."/>
            <person name="Xi Z."/>
            <person name="Megy K."/>
            <person name="Grabherr M."/>
            <person name="Ren Q."/>
            <person name="Zdobnov E.M."/>
            <person name="Lobo N.F."/>
            <person name="Campbell K.S."/>
            <person name="Brown S.E."/>
            <person name="Bonaldo M.F."/>
            <person name="Zhu J."/>
            <person name="Sinkins S.P."/>
            <person name="Hogenkamp D.G."/>
            <person name="Amedeo P."/>
            <person name="Arensburger P."/>
            <person name="Atkinson P.W."/>
            <person name="Bidwell S."/>
            <person name="Biedler J."/>
            <person name="Birney E."/>
            <person name="Bruggner R.V."/>
            <person name="Costas J."/>
            <person name="Coy M.R."/>
            <person name="Crabtree J."/>
            <person name="Crawford M."/>
            <person name="Debruyn B."/>
            <person name="Decaprio D."/>
            <person name="Eiglmeier K."/>
            <person name="Eisenstadt E."/>
            <person name="El-Dorry H."/>
            <person name="Gelbart W.M."/>
            <person name="Gomes S.L."/>
            <person name="Hammond M."/>
            <person name="Hannick L.I."/>
            <person name="Hogan J.R."/>
            <person name="Holmes M.H."/>
            <person name="Jaffe D."/>
            <person name="Johnston J.S."/>
            <person name="Kennedy R.C."/>
            <person name="Koo H."/>
            <person name="Kravitz S."/>
            <person name="Kriventseva E.V."/>
            <person name="Kulp D."/>
            <person name="Labutti K."/>
            <person name="Lee E."/>
            <person name="Li S."/>
            <person name="Lovin D.D."/>
            <person name="Mao C."/>
            <person name="Mauceli E."/>
            <person name="Menck C.F."/>
            <person name="Miller J.R."/>
            <person name="Montgomery P."/>
            <person name="Mori A."/>
            <person name="Nascimento A.L."/>
            <person name="Naveira H.F."/>
            <person name="Nusbaum C."/>
            <person name="O'leary S."/>
            <person name="Orvis J."/>
            <person name="Pertea M."/>
            <person name="Quesneville H."/>
            <person name="Reidenbach K.R."/>
            <person name="Rogers Y.H."/>
            <person name="Roth C.W."/>
            <person name="Schneider J.R."/>
            <person name="Schatz M."/>
            <person name="Shumway M."/>
            <person name="Stanke M."/>
            <person name="Stinson E.O."/>
            <person name="Tubio J.M."/>
            <person name="Vanzee J.P."/>
            <person name="Verjovski-Almeida S."/>
            <person name="Werner D."/>
            <person name="White O."/>
            <person name="Wyder S."/>
            <person name="Zeng Q."/>
            <person name="Zhao Q."/>
            <person name="Zhao Y."/>
            <person name="Hill C.A."/>
            <person name="Raikhel A.S."/>
            <person name="Soares M.B."/>
            <person name="Knudson D.L."/>
            <person name="Lee N.H."/>
            <person name="Galagan J."/>
            <person name="Salzberg S.L."/>
            <person name="Paulsen I.T."/>
            <person name="Dimopoulos G."/>
            <person name="Collins F.H."/>
            <person name="Birren B."/>
            <person name="Fraser-Liggett C.M."/>
            <person name="Severson D.W."/>
        </authorList>
    </citation>
    <scope>NUCLEOTIDE SEQUENCE [LARGE SCALE GENOMIC DNA]</scope>
    <source>
        <strain evidence="2">Liverpool</strain>
    </source>
</reference>
<protein>
    <submittedName>
        <fullName evidence="2">AAEL004116-PA</fullName>
    </submittedName>
</protein>
<reference evidence="2" key="3">
    <citation type="submission" date="2012-09" db="EMBL/GenBank/DDBJ databases">
        <authorList>
            <consortium name="VectorBase"/>
        </authorList>
    </citation>
    <scope>NUCLEOTIDE SEQUENCE</scope>
    <source>
        <strain evidence="2">Liverpool</strain>
    </source>
</reference>
<dbReference type="AlphaFoldDB" id="Q17DN3"/>
<dbReference type="PaxDb" id="7159-AAEL004116-PA"/>
<accession>Q17DN3</accession>
<dbReference type="EMBL" id="CH477292">
    <property type="protein sequence ID" value="EAT44542.1"/>
    <property type="molecule type" value="Genomic_DNA"/>
</dbReference>
<keyword evidence="1" id="KW-0472">Membrane</keyword>
<dbReference type="Proteomes" id="UP000682892">
    <property type="component" value="Chromosome 3"/>
</dbReference>
<reference evidence="2" key="1">
    <citation type="submission" date="2005-10" db="EMBL/GenBank/DDBJ databases">
        <authorList>
            <person name="Loftus B.J."/>
            <person name="Nene V.M."/>
            <person name="Hannick L.I."/>
            <person name="Bidwell S."/>
            <person name="Haas B."/>
            <person name="Amedeo P."/>
            <person name="Orvis J."/>
            <person name="Wortman J.R."/>
            <person name="White O.R."/>
            <person name="Salzberg S."/>
            <person name="Shumway M."/>
            <person name="Koo H."/>
            <person name="Zhao Y."/>
            <person name="Holmes M."/>
            <person name="Miller J."/>
            <person name="Schatz M."/>
            <person name="Pop M."/>
            <person name="Pai G."/>
            <person name="Utterback T."/>
            <person name="Rogers Y.-H."/>
            <person name="Kravitz S."/>
            <person name="Fraser C.M."/>
        </authorList>
    </citation>
    <scope>NUCLEOTIDE SEQUENCE</scope>
    <source>
        <strain evidence="2">Liverpool</strain>
    </source>
</reference>
<keyword evidence="1" id="KW-1133">Transmembrane helix</keyword>
<evidence type="ECO:0000313" key="2">
    <source>
        <dbReference type="EMBL" id="EAT44542.1"/>
    </source>
</evidence>
<organism evidence="2 3">
    <name type="scientific">Aedes aegypti</name>
    <name type="common">Yellowfever mosquito</name>
    <name type="synonym">Culex aegypti</name>
    <dbReference type="NCBI Taxonomy" id="7159"/>
    <lineage>
        <taxon>Eukaryota</taxon>
        <taxon>Metazoa</taxon>
        <taxon>Ecdysozoa</taxon>
        <taxon>Arthropoda</taxon>
        <taxon>Hexapoda</taxon>
        <taxon>Insecta</taxon>
        <taxon>Pterygota</taxon>
        <taxon>Neoptera</taxon>
        <taxon>Endopterygota</taxon>
        <taxon>Diptera</taxon>
        <taxon>Nematocera</taxon>
        <taxon>Culicoidea</taxon>
        <taxon>Culicidae</taxon>
        <taxon>Culicinae</taxon>
        <taxon>Aedini</taxon>
        <taxon>Aedes</taxon>
        <taxon>Stegomyia</taxon>
    </lineage>
</organism>
<gene>
    <name evidence="2" type="ORF">AaeL_AAEL004116</name>
</gene>